<dbReference type="InterPro" id="IPR017853">
    <property type="entry name" value="GH"/>
</dbReference>
<dbReference type="InterPro" id="IPR001554">
    <property type="entry name" value="Glyco_hydro_14"/>
</dbReference>
<dbReference type="Proteomes" id="UP000290289">
    <property type="component" value="Chromosome 9"/>
</dbReference>
<dbReference type="SUPFAM" id="SSF51445">
    <property type="entry name" value="(Trans)glycosidases"/>
    <property type="match status" value="1"/>
</dbReference>
<keyword evidence="4" id="KW-0378">Hydrolase</keyword>
<protein>
    <recommendedName>
        <fullName evidence="4">Beta-amylase</fullName>
        <ecNumber evidence="4">3.2.1.2</ecNumber>
    </recommendedName>
</protein>
<keyword evidence="4" id="KW-0326">Glycosidase</keyword>
<dbReference type="EC" id="3.2.1.2" evidence="4"/>
<dbReference type="PANTHER" id="PTHR31352">
    <property type="entry name" value="BETA-AMYLASE 1, CHLOROPLASTIC"/>
    <property type="match status" value="1"/>
</dbReference>
<keyword evidence="6" id="KW-1185">Reference proteome</keyword>
<evidence type="ECO:0000256" key="1">
    <source>
        <dbReference type="ARBA" id="ARBA00005652"/>
    </source>
</evidence>
<evidence type="ECO:0000313" key="6">
    <source>
        <dbReference type="Proteomes" id="UP000290289"/>
    </source>
</evidence>
<evidence type="ECO:0000256" key="3">
    <source>
        <dbReference type="ARBA" id="ARBA00023326"/>
    </source>
</evidence>
<dbReference type="PANTHER" id="PTHR31352:SF47">
    <property type="entry name" value="BETA-AMYLASE 7"/>
    <property type="match status" value="1"/>
</dbReference>
<evidence type="ECO:0000313" key="5">
    <source>
        <dbReference type="EMBL" id="RXH89457.1"/>
    </source>
</evidence>
<name>A0A498J4A7_MALDO</name>
<comment type="caution">
    <text evidence="5">The sequence shown here is derived from an EMBL/GenBank/DDBJ whole genome shotgun (WGS) entry which is preliminary data.</text>
</comment>
<organism evidence="5 6">
    <name type="scientific">Malus domestica</name>
    <name type="common">Apple</name>
    <name type="synonym">Pyrus malus</name>
    <dbReference type="NCBI Taxonomy" id="3750"/>
    <lineage>
        <taxon>Eukaryota</taxon>
        <taxon>Viridiplantae</taxon>
        <taxon>Streptophyta</taxon>
        <taxon>Embryophyta</taxon>
        <taxon>Tracheophyta</taxon>
        <taxon>Spermatophyta</taxon>
        <taxon>Magnoliopsida</taxon>
        <taxon>eudicotyledons</taxon>
        <taxon>Gunneridae</taxon>
        <taxon>Pentapetalae</taxon>
        <taxon>rosids</taxon>
        <taxon>fabids</taxon>
        <taxon>Rosales</taxon>
        <taxon>Rosaceae</taxon>
        <taxon>Amygdaloideae</taxon>
        <taxon>Maleae</taxon>
        <taxon>Malus</taxon>
    </lineage>
</organism>
<reference evidence="5 6" key="1">
    <citation type="submission" date="2018-10" db="EMBL/GenBank/DDBJ databases">
        <title>A high-quality apple genome assembly.</title>
        <authorList>
            <person name="Hu J."/>
        </authorList>
    </citation>
    <scope>NUCLEOTIDE SEQUENCE [LARGE SCALE GENOMIC DNA]</scope>
    <source>
        <strain evidence="6">cv. HFTH1</strain>
        <tissue evidence="5">Young leaf</tissue>
    </source>
</reference>
<dbReference type="Pfam" id="PF01373">
    <property type="entry name" value="Glyco_hydro_14"/>
    <property type="match status" value="1"/>
</dbReference>
<comment type="similarity">
    <text evidence="1 4">Belongs to the glycosyl hydrolase 14 family.</text>
</comment>
<evidence type="ECO:0000256" key="4">
    <source>
        <dbReference type="RuleBase" id="RU000509"/>
    </source>
</evidence>
<comment type="catalytic activity">
    <reaction evidence="4">
        <text>Hydrolysis of (1-&gt;4)-alpha-D-glucosidic linkages in polysaccharides so as to remove successive maltose units from the non-reducing ends of the chains.</text>
        <dbReference type="EC" id="3.2.1.2"/>
    </reaction>
</comment>
<dbReference type="STRING" id="3750.A0A498J4A7"/>
<gene>
    <name evidence="5" type="ORF">DVH24_031814</name>
</gene>
<evidence type="ECO:0000256" key="2">
    <source>
        <dbReference type="ARBA" id="ARBA00023277"/>
    </source>
</evidence>
<sequence length="183" mass="20673">MEGLAGPTIPFCQRRRRCCLRRASLSENGGGETIALGFQHYILALGTAVMIPTFRVPLMGGDDFEAQFSWVNVNRNYEPRTALVALLNGTIQLVDGKRNTECLTWGIDKERVLRGRTAVEVYFDHLRSFRVEFDEFFEEGIISEIEVGLGPCGELQYPSYPEQHGWKYPGIGEFQGLLMCIMT</sequence>
<proteinExistence type="inferred from homology"/>
<keyword evidence="3 4" id="KW-0624">Polysaccharide degradation</keyword>
<dbReference type="Gene3D" id="3.20.20.80">
    <property type="entry name" value="Glycosidases"/>
    <property type="match status" value="1"/>
</dbReference>
<dbReference type="EMBL" id="RDQH01000335">
    <property type="protein sequence ID" value="RXH89457.1"/>
    <property type="molecule type" value="Genomic_DNA"/>
</dbReference>
<accession>A0A498J4A7</accession>
<dbReference type="AlphaFoldDB" id="A0A498J4A7"/>
<keyword evidence="2 4" id="KW-0119">Carbohydrate metabolism</keyword>
<dbReference type="GO" id="GO:0016161">
    <property type="term" value="F:beta-amylase activity"/>
    <property type="evidence" value="ECO:0007669"/>
    <property type="project" value="UniProtKB-EC"/>
</dbReference>
<dbReference type="GO" id="GO:0000272">
    <property type="term" value="P:polysaccharide catabolic process"/>
    <property type="evidence" value="ECO:0007669"/>
    <property type="project" value="UniProtKB-KW"/>
</dbReference>